<dbReference type="PANTHER" id="PTHR23302">
    <property type="entry name" value="TRANSMEMBRANE CHANNEL-RELATED"/>
    <property type="match status" value="1"/>
</dbReference>
<feature type="compositionally biased region" description="Basic and acidic residues" evidence="7">
    <location>
        <begin position="1237"/>
        <end position="1259"/>
    </location>
</feature>
<dbReference type="EMBL" id="JH431781">
    <property type="status" value="NOT_ANNOTATED_CDS"/>
    <property type="molecule type" value="Genomic_DNA"/>
</dbReference>
<feature type="compositionally biased region" description="Basic residues" evidence="7">
    <location>
        <begin position="1"/>
        <end position="18"/>
    </location>
</feature>
<evidence type="ECO:0000256" key="2">
    <source>
        <dbReference type="ARBA" id="ARBA00006510"/>
    </source>
</evidence>
<dbReference type="GO" id="GO:0008381">
    <property type="term" value="F:mechanosensitive monoatomic ion channel activity"/>
    <property type="evidence" value="ECO:0007669"/>
    <property type="project" value="TreeGrafter"/>
</dbReference>
<comment type="subcellular location">
    <subcellularLocation>
        <location evidence="1">Membrane</location>
        <topology evidence="1">Multi-pass membrane protein</topology>
    </subcellularLocation>
</comment>
<protein>
    <recommendedName>
        <fullName evidence="9">TMC domain-containing protein</fullName>
    </recommendedName>
</protein>
<evidence type="ECO:0000256" key="3">
    <source>
        <dbReference type="ARBA" id="ARBA00022692"/>
    </source>
</evidence>
<feature type="region of interest" description="Disordered" evidence="7">
    <location>
        <begin position="1"/>
        <end position="37"/>
    </location>
</feature>
<name>T1J1A4_STRMM</name>
<reference evidence="11" key="1">
    <citation type="submission" date="2011-05" db="EMBL/GenBank/DDBJ databases">
        <authorList>
            <person name="Richards S.R."/>
            <person name="Qu J."/>
            <person name="Jiang H."/>
            <person name="Jhangiani S.N."/>
            <person name="Agravi P."/>
            <person name="Goodspeed R."/>
            <person name="Gross S."/>
            <person name="Mandapat C."/>
            <person name="Jackson L."/>
            <person name="Mathew T."/>
            <person name="Pu L."/>
            <person name="Thornton R."/>
            <person name="Saada N."/>
            <person name="Wilczek-Boney K.B."/>
            <person name="Lee S."/>
            <person name="Kovar C."/>
            <person name="Wu Y."/>
            <person name="Scherer S.E."/>
            <person name="Worley K.C."/>
            <person name="Muzny D.M."/>
            <person name="Gibbs R."/>
        </authorList>
    </citation>
    <scope>NUCLEOTIDE SEQUENCE</scope>
    <source>
        <strain evidence="11">Brora</strain>
    </source>
</reference>
<dbReference type="eggNOG" id="ENOG502QQGX">
    <property type="taxonomic scope" value="Eukaryota"/>
</dbReference>
<dbReference type="STRING" id="126957.T1J1A4"/>
<feature type="transmembrane region" description="Helical" evidence="8">
    <location>
        <begin position="319"/>
        <end position="340"/>
    </location>
</feature>
<dbReference type="Proteomes" id="UP000014500">
    <property type="component" value="Unassembled WGS sequence"/>
</dbReference>
<reference evidence="10" key="2">
    <citation type="submission" date="2015-02" db="UniProtKB">
        <authorList>
            <consortium name="EnsemblMetazoa"/>
        </authorList>
    </citation>
    <scope>IDENTIFICATION</scope>
</reference>
<evidence type="ECO:0000313" key="10">
    <source>
        <dbReference type="EnsemblMetazoa" id="SMAR007321-PA"/>
    </source>
</evidence>
<feature type="transmembrane region" description="Helical" evidence="8">
    <location>
        <begin position="276"/>
        <end position="298"/>
    </location>
</feature>
<keyword evidence="11" id="KW-1185">Reference proteome</keyword>
<feature type="coiled-coil region" evidence="6">
    <location>
        <begin position="898"/>
        <end position="925"/>
    </location>
</feature>
<organism evidence="10 11">
    <name type="scientific">Strigamia maritima</name>
    <name type="common">European centipede</name>
    <name type="synonym">Geophilus maritimus</name>
    <dbReference type="NCBI Taxonomy" id="126957"/>
    <lineage>
        <taxon>Eukaryota</taxon>
        <taxon>Metazoa</taxon>
        <taxon>Ecdysozoa</taxon>
        <taxon>Arthropoda</taxon>
        <taxon>Myriapoda</taxon>
        <taxon>Chilopoda</taxon>
        <taxon>Pleurostigmophora</taxon>
        <taxon>Geophilomorpha</taxon>
        <taxon>Linotaeniidae</taxon>
        <taxon>Strigamia</taxon>
    </lineage>
</organism>
<evidence type="ECO:0000313" key="11">
    <source>
        <dbReference type="Proteomes" id="UP000014500"/>
    </source>
</evidence>
<evidence type="ECO:0000259" key="9">
    <source>
        <dbReference type="Pfam" id="PF07810"/>
    </source>
</evidence>
<evidence type="ECO:0000256" key="1">
    <source>
        <dbReference type="ARBA" id="ARBA00004141"/>
    </source>
</evidence>
<feature type="transmembrane region" description="Helical" evidence="8">
    <location>
        <begin position="184"/>
        <end position="202"/>
    </location>
</feature>
<feature type="compositionally biased region" description="Polar residues" evidence="7">
    <location>
        <begin position="1284"/>
        <end position="1293"/>
    </location>
</feature>
<proteinExistence type="inferred from homology"/>
<dbReference type="Pfam" id="PF07810">
    <property type="entry name" value="TMC"/>
    <property type="match status" value="1"/>
</dbReference>
<dbReference type="OMA" id="IFLRWVF"/>
<evidence type="ECO:0000256" key="6">
    <source>
        <dbReference type="SAM" id="Coils"/>
    </source>
</evidence>
<dbReference type="InterPro" id="IPR038900">
    <property type="entry name" value="TMC"/>
</dbReference>
<accession>T1J1A4</accession>
<keyword evidence="4 8" id="KW-1133">Transmembrane helix</keyword>
<dbReference type="InterPro" id="IPR012496">
    <property type="entry name" value="TMC_dom"/>
</dbReference>
<evidence type="ECO:0000256" key="8">
    <source>
        <dbReference type="SAM" id="Phobius"/>
    </source>
</evidence>
<evidence type="ECO:0000256" key="5">
    <source>
        <dbReference type="ARBA" id="ARBA00023136"/>
    </source>
</evidence>
<feature type="region of interest" description="Disordered" evidence="7">
    <location>
        <begin position="963"/>
        <end position="987"/>
    </location>
</feature>
<keyword evidence="3 8" id="KW-0812">Transmembrane</keyword>
<keyword evidence="6" id="KW-0175">Coiled coil</keyword>
<dbReference type="EnsemblMetazoa" id="SMAR007321-RA">
    <property type="protein sequence ID" value="SMAR007321-PA"/>
    <property type="gene ID" value="SMAR007321"/>
</dbReference>
<dbReference type="PANTHER" id="PTHR23302:SF40">
    <property type="entry name" value="TRANSMEMBRANE CHANNEL-LIKE PROTEIN"/>
    <property type="match status" value="1"/>
</dbReference>
<feature type="domain" description="TMC" evidence="9">
    <location>
        <begin position="695"/>
        <end position="812"/>
    </location>
</feature>
<feature type="transmembrane region" description="Helical" evidence="8">
    <location>
        <begin position="768"/>
        <end position="793"/>
    </location>
</feature>
<keyword evidence="5 8" id="KW-0472">Membrane</keyword>
<feature type="compositionally biased region" description="Basic and acidic residues" evidence="7">
    <location>
        <begin position="1036"/>
        <end position="1205"/>
    </location>
</feature>
<feature type="compositionally biased region" description="Basic and acidic residues" evidence="7">
    <location>
        <begin position="963"/>
        <end position="986"/>
    </location>
</feature>
<comment type="similarity">
    <text evidence="2">Belongs to the TMC family.</text>
</comment>
<feature type="region of interest" description="Disordered" evidence="7">
    <location>
        <begin position="1036"/>
        <end position="1293"/>
    </location>
</feature>
<dbReference type="PhylomeDB" id="T1J1A4"/>
<feature type="transmembrane region" description="Helical" evidence="8">
    <location>
        <begin position="877"/>
        <end position="899"/>
    </location>
</feature>
<evidence type="ECO:0000256" key="7">
    <source>
        <dbReference type="SAM" id="MobiDB-lite"/>
    </source>
</evidence>
<feature type="compositionally biased region" description="Basic and acidic residues" evidence="7">
    <location>
        <begin position="1212"/>
        <end position="1226"/>
    </location>
</feature>
<feature type="transmembrane region" description="Helical" evidence="8">
    <location>
        <begin position="817"/>
        <end position="840"/>
    </location>
</feature>
<sequence length="1293" mass="149505">MLQRRYSKRRGSVRRSPSRRLSSPFGSDMDRNRRRSSTMTIASGETQISMEEDIPEEEIIENIRMHKEVLESVKTQAWRTRKKLKVARQAKTYVKKHEDLLEQRLAQSKSTKDIMARYKLIFYRVLAADRLTAGDRKELLPTEAESAFNLHSIWEFEGWLKYSPLFYGYYTDKDKTKAGYRLPFAYFMASIGMYAYSFWAILKKMAKNSRMSKLSEKDEECTFTWKLFAGWDYMIGNSETSQNKVASLVMGFKEVVLEEQEKQKESYFYHFSWKIIVLRVIANIMVMCLLAASAYAVVKVVERSQQPDGESGWWRKNELQVVLNGIGALYPNLFEVIAMMESFHPRVQLQIQLSRIWVLNMLNLYTLNLALFDKVEKMVSIGYVNTSKGVFNFTGQHPNCTIIIVLCDNMTSSFTPIYPIINFTLSPDQDIYTNTTLEYWQLPYIDGNDIYLQLPNLTSILEDTSGPVFIDTTVSITNNETNWISPQQLEFTTKIHPGLKSMSLIFLPPELLAKYNLSNTSLEYNMSLFPINDTDFAAINFTDYTDTLTNIISDWISTTVFPDLADMKNVTMLITASVRTDEDNEIPTLEPSTVLTTVIPISLTDAYELNVSSATAKICFQVVCPEIVDYTEGDVYSETDIVTWLSTQSLETTNASSGYCNNCTDYVTPEEPTTLMIIAGYELDMETRIKLRKLCWETMFGQVREIVRLTVMDLAFTTVMTLAMDFFRAVFVRVMNRCWCWDLEKQFPGYGDFKIAENILHLINNQGMIWMGTFFSPGLPIINAVKLVMLFYIRSWAVLTCNVPHETVFRASRSNNFYYALLLTMLFLCTLPVSYAVIWLKPSWHCGPFSGYFKIYHILTQSVKSVMPDVVNRALDYLTSASIVIPLMLLLILIIYYLLSLARSLREANKDLKNQLRRERTEERKKVLQMAEGHQPGTDMASKWPAVMKKILPVLPNKKTLPDVEKLKQDSVDSKDENGDVADKKKSQSRLILMSDDDIFIETDNNSSRVIITDETHTKKDVKSTEVPTITISKVKDDDKNDKKRSKDEKKKKDEKKSKEDKKIKKKLSEEETESDQKSLLEKDKKKKKEEEKMKKEELKRKKEEEKKKKEEEKKKKEEEKKKKDGKIKKEDKNKKDEEKSKIEEKKKEKVQEKKKEKLQEEKTKEKTQDEKIKKKIPETKIVEKEILKAETKPEKKSSVEKSEPEPQILQKHIEKSIEKVESVEEKTEEIEMGLLSREESESISEDVKPESDSEESKRSILKGDGIFEKDTTPLVIEFGTPESIGSFQSSTQ</sequence>
<dbReference type="HOGENOM" id="CLU_001915_1_0_1"/>
<evidence type="ECO:0000256" key="4">
    <source>
        <dbReference type="ARBA" id="ARBA00022989"/>
    </source>
</evidence>
<dbReference type="GO" id="GO:0005886">
    <property type="term" value="C:plasma membrane"/>
    <property type="evidence" value="ECO:0007669"/>
    <property type="project" value="InterPro"/>
</dbReference>